<dbReference type="Proteomes" id="UP000887577">
    <property type="component" value="Unplaced"/>
</dbReference>
<name>A0A914Y0X7_9BILA</name>
<dbReference type="PANTHER" id="PTHR43612">
    <property type="entry name" value="TRIFUNCTIONAL ENZYME SUBUNIT ALPHA"/>
    <property type="match status" value="1"/>
</dbReference>
<organism evidence="1 2">
    <name type="scientific">Panagrolaimus superbus</name>
    <dbReference type="NCBI Taxonomy" id="310955"/>
    <lineage>
        <taxon>Eukaryota</taxon>
        <taxon>Metazoa</taxon>
        <taxon>Ecdysozoa</taxon>
        <taxon>Nematoda</taxon>
        <taxon>Chromadorea</taxon>
        <taxon>Rhabditida</taxon>
        <taxon>Tylenchina</taxon>
        <taxon>Panagrolaimomorpha</taxon>
        <taxon>Panagrolaimoidea</taxon>
        <taxon>Panagrolaimidae</taxon>
        <taxon>Panagrolaimus</taxon>
    </lineage>
</organism>
<dbReference type="AlphaFoldDB" id="A0A914Y0X7"/>
<dbReference type="Pfam" id="PF00378">
    <property type="entry name" value="ECH_1"/>
    <property type="match status" value="1"/>
</dbReference>
<dbReference type="Gene3D" id="3.90.226.10">
    <property type="entry name" value="2-enoyl-CoA Hydratase, Chain A, domain 1"/>
    <property type="match status" value="1"/>
</dbReference>
<dbReference type="GO" id="GO:0016509">
    <property type="term" value="F:long-chain (3S)-3-hydroxyacyl-CoA dehydrogenase (NAD+) activity"/>
    <property type="evidence" value="ECO:0007669"/>
    <property type="project" value="TreeGrafter"/>
</dbReference>
<reference evidence="2" key="1">
    <citation type="submission" date="2022-11" db="UniProtKB">
        <authorList>
            <consortium name="WormBaseParasite"/>
        </authorList>
    </citation>
    <scope>IDENTIFICATION</scope>
</reference>
<sequence>MSGKPNSFIAGADIKLIDTFKTADEAEKYVRDGQILFEKLEKGNKPIVAAIMGTCMGGGLEFALACNYRIAVNNKKTQMALPEVMLGLLPDFGSVCFSGPLFGRKKDLQRVSLAKSTRTEVIFCNA</sequence>
<accession>A0A914Y0X7</accession>
<dbReference type="GO" id="GO:0016507">
    <property type="term" value="C:mitochondrial fatty acid beta-oxidation multienzyme complex"/>
    <property type="evidence" value="ECO:0007669"/>
    <property type="project" value="TreeGrafter"/>
</dbReference>
<evidence type="ECO:0000313" key="2">
    <source>
        <dbReference type="WBParaSite" id="PSU_v2.g13103.t1"/>
    </source>
</evidence>
<dbReference type="SUPFAM" id="SSF52096">
    <property type="entry name" value="ClpP/crotonase"/>
    <property type="match status" value="1"/>
</dbReference>
<proteinExistence type="predicted"/>
<keyword evidence="1" id="KW-1185">Reference proteome</keyword>
<dbReference type="CDD" id="cd06558">
    <property type="entry name" value="crotonase-like"/>
    <property type="match status" value="1"/>
</dbReference>
<dbReference type="InterPro" id="IPR029045">
    <property type="entry name" value="ClpP/crotonase-like_dom_sf"/>
</dbReference>
<dbReference type="PANTHER" id="PTHR43612:SF3">
    <property type="entry name" value="TRIFUNCTIONAL ENZYME SUBUNIT ALPHA, MITOCHONDRIAL"/>
    <property type="match status" value="1"/>
</dbReference>
<dbReference type="InterPro" id="IPR001753">
    <property type="entry name" value="Enoyl-CoA_hydra/iso"/>
</dbReference>
<dbReference type="GO" id="GO:0004300">
    <property type="term" value="F:enoyl-CoA hydratase activity"/>
    <property type="evidence" value="ECO:0007669"/>
    <property type="project" value="TreeGrafter"/>
</dbReference>
<evidence type="ECO:0000313" key="1">
    <source>
        <dbReference type="Proteomes" id="UP000887577"/>
    </source>
</evidence>
<dbReference type="InterPro" id="IPR050136">
    <property type="entry name" value="FA_oxidation_alpha_subunit"/>
</dbReference>
<protein>
    <submittedName>
        <fullName evidence="2">Enoyl-CoA hydratase</fullName>
    </submittedName>
</protein>
<dbReference type="WBParaSite" id="PSU_v2.g13103.t1">
    <property type="protein sequence ID" value="PSU_v2.g13103.t1"/>
    <property type="gene ID" value="PSU_v2.g13103"/>
</dbReference>
<dbReference type="GO" id="GO:0006635">
    <property type="term" value="P:fatty acid beta-oxidation"/>
    <property type="evidence" value="ECO:0007669"/>
    <property type="project" value="TreeGrafter"/>
</dbReference>